<dbReference type="OrthoDB" id="198399at2"/>
<dbReference type="AlphaFoldDB" id="A0A1D7QSJ3"/>
<organism evidence="4 5">
    <name type="scientific">Salisediminibacterium beveridgei</name>
    <dbReference type="NCBI Taxonomy" id="632773"/>
    <lineage>
        <taxon>Bacteria</taxon>
        <taxon>Bacillati</taxon>
        <taxon>Bacillota</taxon>
        <taxon>Bacilli</taxon>
        <taxon>Bacillales</taxon>
        <taxon>Bacillaceae</taxon>
        <taxon>Salisediminibacterium</taxon>
    </lineage>
</organism>
<keyword evidence="2" id="KW-1133">Transmembrane helix</keyword>
<accession>A0A1D7QSJ3</accession>
<dbReference type="Proteomes" id="UP000094463">
    <property type="component" value="Chromosome"/>
</dbReference>
<feature type="transmembrane region" description="Helical" evidence="2">
    <location>
        <begin position="57"/>
        <end position="75"/>
    </location>
</feature>
<feature type="transmembrane region" description="Helical" evidence="2">
    <location>
        <begin position="105"/>
        <end position="129"/>
    </location>
</feature>
<evidence type="ECO:0000259" key="3">
    <source>
        <dbReference type="SMART" id="SM00228"/>
    </source>
</evidence>
<feature type="compositionally biased region" description="Basic and acidic residues" evidence="1">
    <location>
        <begin position="517"/>
        <end position="531"/>
    </location>
</feature>
<feature type="region of interest" description="Disordered" evidence="1">
    <location>
        <begin position="482"/>
        <end position="543"/>
    </location>
</feature>
<feature type="transmembrane region" description="Helical" evidence="2">
    <location>
        <begin position="20"/>
        <end position="36"/>
    </location>
</feature>
<proteinExistence type="predicted"/>
<dbReference type="STRING" id="632773.BBEV_0558"/>
<dbReference type="RefSeq" id="WP_069364079.1">
    <property type="nucleotide sequence ID" value="NZ_CP012502.1"/>
</dbReference>
<dbReference type="SUPFAM" id="SSF50156">
    <property type="entry name" value="PDZ domain-like"/>
    <property type="match status" value="1"/>
</dbReference>
<dbReference type="InterPro" id="IPR001478">
    <property type="entry name" value="PDZ"/>
</dbReference>
<protein>
    <recommendedName>
        <fullName evidence="3">PDZ domain-containing protein</fullName>
    </recommendedName>
</protein>
<feature type="transmembrane region" description="Helical" evidence="2">
    <location>
        <begin position="247"/>
        <end position="267"/>
    </location>
</feature>
<feature type="transmembrane region" description="Helical" evidence="2">
    <location>
        <begin position="81"/>
        <end position="98"/>
    </location>
</feature>
<feature type="transmembrane region" description="Helical" evidence="2">
    <location>
        <begin position="188"/>
        <end position="208"/>
    </location>
</feature>
<dbReference type="EMBL" id="CP012502">
    <property type="protein sequence ID" value="AOM81951.1"/>
    <property type="molecule type" value="Genomic_DNA"/>
</dbReference>
<feature type="transmembrane region" description="Helical" evidence="2">
    <location>
        <begin position="141"/>
        <end position="159"/>
    </location>
</feature>
<keyword evidence="2" id="KW-0812">Transmembrane</keyword>
<dbReference type="KEGG" id="bbev:BBEV_0558"/>
<sequence>MQDAGLELIYGAGRFLMHPYTYLFIVIAMFGAWRIVKRQRQDFHTRLFKISEQVTHPLPAALLAGLLVSVVLVGVGVTIPAGVIALLAVIWLPFLLFGNPRWMSATIAGGLTLLVLPWIPGGGTGVTFVDDWLGQAAAFDPWHLAVLISVLFFAEALLVKVDGHRMSSPRVVTSSRGKKVGEHLARRLWFMPVVVLFPLGSLALTDYWPLAQDAMSVSAFGFVIIPVMLGHHLRVHGEYVKAGTKKAANRLVFLAVVSLGIATGAFWMEELIWLLPILLIIGRLLIFIAYEAADKRKLSMFSRREDGLKILGILPGSIAEKMGVEIGEVIVKVNKRPVASQREFYDALQTNPAYCKLEVLDEDGELRITQASVTHKDHYLRGFMFVPDDEFGNLSYRALRSAAVIGSDRSSIETQLSKETEPAALPPKMLQNTQAGYAGPGIYDDSSVVYLKDIQPLIEKKANPEMPVEIERNEVLVHDEARAEEASQRTEHVEKPDEQTTFKSGGAYGQAAGLSEFYKEFKEMNRQEPSVKRRRSDGGDQEE</sequence>
<feature type="compositionally biased region" description="Basic and acidic residues" evidence="1">
    <location>
        <begin position="482"/>
        <end position="500"/>
    </location>
</feature>
<evidence type="ECO:0000313" key="4">
    <source>
        <dbReference type="EMBL" id="AOM81951.1"/>
    </source>
</evidence>
<feature type="transmembrane region" description="Helical" evidence="2">
    <location>
        <begin position="214"/>
        <end position="235"/>
    </location>
</feature>
<feature type="domain" description="PDZ" evidence="3">
    <location>
        <begin position="282"/>
        <end position="363"/>
    </location>
</feature>
<dbReference type="SMART" id="SM00228">
    <property type="entry name" value="PDZ"/>
    <property type="match status" value="1"/>
</dbReference>
<evidence type="ECO:0000256" key="1">
    <source>
        <dbReference type="SAM" id="MobiDB-lite"/>
    </source>
</evidence>
<gene>
    <name evidence="4" type="ORF">BBEV_0558</name>
</gene>
<keyword evidence="2" id="KW-0472">Membrane</keyword>
<reference evidence="4 5" key="1">
    <citation type="submission" date="2015-08" db="EMBL/GenBank/DDBJ databases">
        <title>The complete genome sequence of Bacillus beveridgei MLTeJB.</title>
        <authorList>
            <person name="Hanson T.E."/>
            <person name="Mesa C."/>
            <person name="Basesman S.M."/>
            <person name="Oremland R.S."/>
        </authorList>
    </citation>
    <scope>NUCLEOTIDE SEQUENCE [LARGE SCALE GENOMIC DNA]</scope>
    <source>
        <strain evidence="4 5">MLTeJB</strain>
    </source>
</reference>
<evidence type="ECO:0000313" key="5">
    <source>
        <dbReference type="Proteomes" id="UP000094463"/>
    </source>
</evidence>
<dbReference type="InterPro" id="IPR036034">
    <property type="entry name" value="PDZ_sf"/>
</dbReference>
<evidence type="ECO:0000256" key="2">
    <source>
        <dbReference type="SAM" id="Phobius"/>
    </source>
</evidence>
<keyword evidence="5" id="KW-1185">Reference proteome</keyword>
<name>A0A1D7QSJ3_9BACI</name>
<feature type="transmembrane region" description="Helical" evidence="2">
    <location>
        <begin position="273"/>
        <end position="293"/>
    </location>
</feature>
<dbReference type="Gene3D" id="2.30.42.10">
    <property type="match status" value="1"/>
</dbReference>